<keyword evidence="5" id="KW-1185">Reference proteome</keyword>
<dbReference type="GO" id="GO:0003677">
    <property type="term" value="F:DNA binding"/>
    <property type="evidence" value="ECO:0007669"/>
    <property type="project" value="UniProtKB-KW"/>
</dbReference>
<evidence type="ECO:0000259" key="3">
    <source>
        <dbReference type="Pfam" id="PF11740"/>
    </source>
</evidence>
<reference evidence="4 5" key="1">
    <citation type="submission" date="2024-05" db="EMBL/GenBank/DDBJ databases">
        <title>Roseateles sp. 2.12 16S ribosomal RNA gene Genome sequencing and assembly.</title>
        <authorList>
            <person name="Woo H."/>
        </authorList>
    </citation>
    <scope>NUCLEOTIDE SEQUENCE [LARGE SCALE GENOMIC DNA]</scope>
    <source>
        <strain evidence="4 5">2.12</strain>
    </source>
</reference>
<sequence>MARPGIRKHEVQKARLALIRSGRHPSIDAIRIELGNTGSKATISRYLKEIEADEGGAALPQASISAELQAIVATLAARLELEGQERLDLLRTGHAEEVRQLREAMEQVRGDVRAAKMESEHRQTELLQERTARQRVDAELEELRLEHRESLAQSSAQLAGMQDQLKSAEAHIASLDATHANAREALEHFRTASKEQRDREARQHEQQLQFLQKELATTADALSTKQSELRAALQEKAEALAQLGTARAEKRLVEEQLRELKPTAERLASQAQAIEVMRGQAELANQQYETLRARANELEQRNLELERQLAARSASAQTQDQLLHEVLARIGQAEKQVGGKPNRSKRTELK</sequence>
<name>A0ABV0GF98_9BURK</name>
<evidence type="ECO:0000256" key="2">
    <source>
        <dbReference type="SAM" id="MobiDB-lite"/>
    </source>
</evidence>
<keyword evidence="1" id="KW-0175">Coiled coil</keyword>
<dbReference type="InterPro" id="IPR021104">
    <property type="entry name" value="KfrA_DNA-bd_N"/>
</dbReference>
<feature type="coiled-coil region" evidence="1">
    <location>
        <begin position="98"/>
        <end position="315"/>
    </location>
</feature>
<dbReference type="EMBL" id="JBDPZC010000006">
    <property type="protein sequence ID" value="MEO3713736.1"/>
    <property type="molecule type" value="Genomic_DNA"/>
</dbReference>
<organism evidence="4 5">
    <name type="scientific">Roseateles flavus</name>
    <dbReference type="NCBI Taxonomy" id="3149041"/>
    <lineage>
        <taxon>Bacteria</taxon>
        <taxon>Pseudomonadati</taxon>
        <taxon>Pseudomonadota</taxon>
        <taxon>Betaproteobacteria</taxon>
        <taxon>Burkholderiales</taxon>
        <taxon>Sphaerotilaceae</taxon>
        <taxon>Roseateles</taxon>
    </lineage>
</organism>
<keyword evidence="4" id="KW-0238">DNA-binding</keyword>
<evidence type="ECO:0000256" key="1">
    <source>
        <dbReference type="SAM" id="Coils"/>
    </source>
</evidence>
<dbReference type="Proteomes" id="UP001462640">
    <property type="component" value="Unassembled WGS sequence"/>
</dbReference>
<evidence type="ECO:0000313" key="4">
    <source>
        <dbReference type="EMBL" id="MEO3713736.1"/>
    </source>
</evidence>
<dbReference type="Pfam" id="PF11740">
    <property type="entry name" value="KfrA_N"/>
    <property type="match status" value="1"/>
</dbReference>
<feature type="domain" description="KfrA N-terminal DNA-binding" evidence="3">
    <location>
        <begin position="8"/>
        <end position="115"/>
    </location>
</feature>
<gene>
    <name evidence="4" type="ORF">ABDJ40_13310</name>
</gene>
<evidence type="ECO:0000313" key="5">
    <source>
        <dbReference type="Proteomes" id="UP001462640"/>
    </source>
</evidence>
<comment type="caution">
    <text evidence="4">The sequence shown here is derived from an EMBL/GenBank/DDBJ whole genome shotgun (WGS) entry which is preliminary data.</text>
</comment>
<protein>
    <submittedName>
        <fullName evidence="4">DNA-binding protein</fullName>
    </submittedName>
</protein>
<proteinExistence type="predicted"/>
<feature type="region of interest" description="Disordered" evidence="2">
    <location>
        <begin position="331"/>
        <end position="350"/>
    </location>
</feature>
<dbReference type="RefSeq" id="WP_347610423.1">
    <property type="nucleotide sequence ID" value="NZ_JBDPZC010000006.1"/>
</dbReference>
<accession>A0ABV0GF98</accession>